<reference evidence="8 9" key="1">
    <citation type="submission" date="2017-04" db="EMBL/GenBank/DDBJ databases">
        <title>Complete Genome Sequence of the Bacillus horikoshii 20a strain from Cuatro Cienegas, Coahuila, Mexico.</title>
        <authorList>
            <person name="Zarza E."/>
            <person name="Alcaraz L.D."/>
            <person name="Aguilar-Salinas B."/>
            <person name="Islas A."/>
            <person name="Olmedo-Alvarez G."/>
        </authorList>
    </citation>
    <scope>NUCLEOTIDE SEQUENCE [LARGE SCALE GENOMIC DNA]</scope>
    <source>
        <strain evidence="8 9">20a</strain>
    </source>
</reference>
<evidence type="ECO:0000256" key="2">
    <source>
        <dbReference type="ARBA" id="ARBA00022475"/>
    </source>
</evidence>
<protein>
    <recommendedName>
        <fullName evidence="7">Type II secretion system protein GspF domain-containing protein</fullName>
    </recommendedName>
</protein>
<evidence type="ECO:0000256" key="3">
    <source>
        <dbReference type="ARBA" id="ARBA00022692"/>
    </source>
</evidence>
<comment type="subcellular location">
    <subcellularLocation>
        <location evidence="1">Cell membrane</location>
        <topology evidence="1">Multi-pass membrane protein</topology>
    </subcellularLocation>
</comment>
<dbReference type="PANTHER" id="PTHR35007:SF2">
    <property type="entry name" value="PILUS ASSEMBLE PROTEIN"/>
    <property type="match status" value="1"/>
</dbReference>
<evidence type="ECO:0000256" key="4">
    <source>
        <dbReference type="ARBA" id="ARBA00022989"/>
    </source>
</evidence>
<proteinExistence type="predicted"/>
<dbReference type="PANTHER" id="PTHR35007">
    <property type="entry name" value="INTEGRAL MEMBRANE PROTEIN-RELATED"/>
    <property type="match status" value="1"/>
</dbReference>
<keyword evidence="2" id="KW-1003">Cell membrane</keyword>
<evidence type="ECO:0000313" key="8">
    <source>
        <dbReference type="EMBL" id="ART75888.1"/>
    </source>
</evidence>
<evidence type="ECO:0000256" key="1">
    <source>
        <dbReference type="ARBA" id="ARBA00004651"/>
    </source>
</evidence>
<feature type="transmembrane region" description="Helical" evidence="6">
    <location>
        <begin position="6"/>
        <end position="26"/>
    </location>
</feature>
<feature type="transmembrane region" description="Helical" evidence="6">
    <location>
        <begin position="101"/>
        <end position="119"/>
    </location>
</feature>
<sequence length="303" mass="34336">MGHILFVTLSFTTMTLICLAISMTVFRSSLALERRIETFFPSSTSLEGGKVKKEADISEQTKEKARIMIKKLMKESSKINLEKRLEEAGRPNGWTSVDFRLFQLTLTFILFFGALVLFSPGADSIMSLFFLVGVISLFGLYIPNFMLSVKIKKRLKQMEKMMPDFFDLLNLSMEAGMGLDASFQKVAKTLKGPLSDEFMKMLDDMKLGKSRKEAYMLLRERVKIVSFQQAITSLIQADQLGMGLSKTVSLLTTRIREQRVFTAREHAMKAPVKMVFPLMFLVFPAIFIVLLGPMVIYIIQSGL</sequence>
<evidence type="ECO:0000259" key="7">
    <source>
        <dbReference type="Pfam" id="PF00482"/>
    </source>
</evidence>
<name>A0ABM6KH97_9BACI</name>
<dbReference type="InterPro" id="IPR018076">
    <property type="entry name" value="T2SS_GspF_dom"/>
</dbReference>
<accession>A0ABM6KH97</accession>
<feature type="domain" description="Type II secretion system protein GspF" evidence="7">
    <location>
        <begin position="165"/>
        <end position="291"/>
    </location>
</feature>
<keyword evidence="9" id="KW-1185">Reference proteome</keyword>
<dbReference type="EMBL" id="CP020880">
    <property type="protein sequence ID" value="ART75888.1"/>
    <property type="molecule type" value="Genomic_DNA"/>
</dbReference>
<keyword evidence="4 6" id="KW-1133">Transmembrane helix</keyword>
<dbReference type="Proteomes" id="UP000195573">
    <property type="component" value="Chromosome"/>
</dbReference>
<evidence type="ECO:0000256" key="5">
    <source>
        <dbReference type="ARBA" id="ARBA00023136"/>
    </source>
</evidence>
<evidence type="ECO:0000313" key="9">
    <source>
        <dbReference type="Proteomes" id="UP000195573"/>
    </source>
</evidence>
<evidence type="ECO:0000256" key="6">
    <source>
        <dbReference type="SAM" id="Phobius"/>
    </source>
</evidence>
<keyword evidence="3 6" id="KW-0812">Transmembrane</keyword>
<dbReference type="Pfam" id="PF00482">
    <property type="entry name" value="T2SSF"/>
    <property type="match status" value="1"/>
</dbReference>
<keyword evidence="5 6" id="KW-0472">Membrane</keyword>
<gene>
    <name evidence="8" type="ORF">B4U37_07530</name>
</gene>
<feature type="transmembrane region" description="Helical" evidence="6">
    <location>
        <begin position="125"/>
        <end position="147"/>
    </location>
</feature>
<organism evidence="8 9">
    <name type="scientific">Sutcliffiella horikoshii</name>
    <dbReference type="NCBI Taxonomy" id="79883"/>
    <lineage>
        <taxon>Bacteria</taxon>
        <taxon>Bacillati</taxon>
        <taxon>Bacillota</taxon>
        <taxon>Bacilli</taxon>
        <taxon>Bacillales</taxon>
        <taxon>Bacillaceae</taxon>
        <taxon>Sutcliffiella</taxon>
    </lineage>
</organism>
<feature type="transmembrane region" description="Helical" evidence="6">
    <location>
        <begin position="274"/>
        <end position="299"/>
    </location>
</feature>